<dbReference type="KEGG" id="vg:18563732"/>
<keyword evidence="3" id="KW-1185">Reference proteome</keyword>
<sequence length="192" mass="21700">MTKQALKNLAKNAVKEVKVNLTKMLEKRKVFKLFEKVEDKTINVKNLKEAAKIKSEIDVLSAKVSNLQAQYKPLREEILSSLPGEPKDKVDLTIEGIHIKKYPKISGGNKIDQAAFLELARKKRILQMTTKKVTVVDEEAVLGAISQGYLTYEELLTCIPEGKVTENLTLDILYSEEEEQQPEETQEEKAAN</sequence>
<dbReference type="Proteomes" id="UP000009273">
    <property type="component" value="Segment"/>
</dbReference>
<evidence type="ECO:0000256" key="1">
    <source>
        <dbReference type="SAM" id="Coils"/>
    </source>
</evidence>
<dbReference type="EMBL" id="JN638751">
    <property type="protein sequence ID" value="AEO93776.1"/>
    <property type="molecule type" value="Genomic_DNA"/>
</dbReference>
<accession>G3MAQ9</accession>
<name>G3MAQ9_9CAUD</name>
<organism evidence="2 3">
    <name type="scientific">Bacillus phage G</name>
    <dbReference type="NCBI Taxonomy" id="2884420"/>
    <lineage>
        <taxon>Viruses</taxon>
        <taxon>Duplodnaviria</taxon>
        <taxon>Heunggongvirae</taxon>
        <taxon>Uroviricota</taxon>
        <taxon>Caudoviricetes</taxon>
        <taxon>Donellivirus</taxon>
        <taxon>Donellivirus gee</taxon>
    </lineage>
</organism>
<feature type="coiled-coil region" evidence="1">
    <location>
        <begin position="50"/>
        <end position="77"/>
    </location>
</feature>
<reference evidence="2 3" key="1">
    <citation type="submission" date="2011-09" db="EMBL/GenBank/DDBJ databases">
        <authorList>
            <person name="Pope W.H."/>
            <person name="Pedulla M.L."/>
            <person name="Ford M.E."/>
            <person name="Peebles C.L."/>
            <person name="Hatfull G.H."/>
            <person name="Hendrix R.W."/>
        </authorList>
    </citation>
    <scope>NUCLEOTIDE SEQUENCE [LARGE SCALE GENOMIC DNA]</scope>
    <source>
        <strain evidence="2">G</strain>
    </source>
</reference>
<evidence type="ECO:0000313" key="3">
    <source>
        <dbReference type="Proteomes" id="UP000009273"/>
    </source>
</evidence>
<proteinExistence type="predicted"/>
<evidence type="ECO:0000313" key="2">
    <source>
        <dbReference type="EMBL" id="AEO93776.1"/>
    </source>
</evidence>
<protein>
    <submittedName>
        <fullName evidence="2">Gp518</fullName>
    </submittedName>
</protein>
<dbReference type="GeneID" id="18563732"/>
<keyword evidence="1" id="KW-0175">Coiled coil</keyword>
<dbReference type="RefSeq" id="YP_009015821.1">
    <property type="nucleotide sequence ID" value="NC_023719.1"/>
</dbReference>
<gene>
    <name evidence="2" type="primary">518</name>
    <name evidence="2" type="ORF">G_518</name>
</gene>